<dbReference type="AlphaFoldDB" id="A0A0F9H8Z0"/>
<dbReference type="EMBL" id="LAZR01017671">
    <property type="protein sequence ID" value="KKL99461.1"/>
    <property type="molecule type" value="Genomic_DNA"/>
</dbReference>
<evidence type="ECO:0000313" key="1">
    <source>
        <dbReference type="EMBL" id="KKL99461.1"/>
    </source>
</evidence>
<evidence type="ECO:0008006" key="2">
    <source>
        <dbReference type="Google" id="ProtNLM"/>
    </source>
</evidence>
<gene>
    <name evidence="1" type="ORF">LCGC14_1814190</name>
</gene>
<accession>A0A0F9H8Z0</accession>
<comment type="caution">
    <text evidence="1">The sequence shown here is derived from an EMBL/GenBank/DDBJ whole genome shotgun (WGS) entry which is preliminary data.</text>
</comment>
<proteinExistence type="predicted"/>
<name>A0A0F9H8Z0_9ZZZZ</name>
<organism evidence="1">
    <name type="scientific">marine sediment metagenome</name>
    <dbReference type="NCBI Taxonomy" id="412755"/>
    <lineage>
        <taxon>unclassified sequences</taxon>
        <taxon>metagenomes</taxon>
        <taxon>ecological metagenomes</taxon>
    </lineage>
</organism>
<sequence length="87" mass="9802">MAKYVKKPIVIDAWEFDGRLDFSKTLPKEIKDAVGIIRLTQDGKLQIRTLEGNMYASIGDFIIKGVAGEFYPCKPDIFEATYELVDG</sequence>
<reference evidence="1" key="1">
    <citation type="journal article" date="2015" name="Nature">
        <title>Complex archaea that bridge the gap between prokaryotes and eukaryotes.</title>
        <authorList>
            <person name="Spang A."/>
            <person name="Saw J.H."/>
            <person name="Jorgensen S.L."/>
            <person name="Zaremba-Niedzwiedzka K."/>
            <person name="Martijn J."/>
            <person name="Lind A.E."/>
            <person name="van Eijk R."/>
            <person name="Schleper C."/>
            <person name="Guy L."/>
            <person name="Ettema T.J."/>
        </authorList>
    </citation>
    <scope>NUCLEOTIDE SEQUENCE</scope>
</reference>
<protein>
    <recommendedName>
        <fullName evidence="2">Phage protein</fullName>
    </recommendedName>
</protein>